<evidence type="ECO:0000259" key="5">
    <source>
        <dbReference type="PROSITE" id="PS50927"/>
    </source>
</evidence>
<proteinExistence type="predicted"/>
<name>A0AAW0LYJ0_QUESU</name>
<comment type="caution">
    <text evidence="6">The sequence shown here is derived from an EMBL/GenBank/DDBJ whole genome shotgun (WGS) entry which is preliminary data.</text>
</comment>
<accession>A0AAW0LYJ0</accession>
<feature type="signal peptide" evidence="4">
    <location>
        <begin position="1"/>
        <end position="24"/>
    </location>
</feature>
<feature type="chain" id="PRO_5043777000" evidence="4">
    <location>
        <begin position="25"/>
        <end position="398"/>
    </location>
</feature>
<dbReference type="AlphaFoldDB" id="A0AAW0LYJ0"/>
<protein>
    <submittedName>
        <fullName evidence="6">G-type lectin s-receptor-like serine/threonine-protein kinase ces101</fullName>
    </submittedName>
</protein>
<keyword evidence="7" id="KW-1185">Reference proteome</keyword>
<evidence type="ECO:0000256" key="2">
    <source>
        <dbReference type="ARBA" id="ARBA00023157"/>
    </source>
</evidence>
<evidence type="ECO:0000313" key="7">
    <source>
        <dbReference type="Proteomes" id="UP000237347"/>
    </source>
</evidence>
<keyword evidence="1 4" id="KW-0732">Signal</keyword>
<keyword evidence="3" id="KW-0325">Glycoprotein</keyword>
<keyword evidence="2" id="KW-1015">Disulfide bond</keyword>
<evidence type="ECO:0000256" key="4">
    <source>
        <dbReference type="SAM" id="SignalP"/>
    </source>
</evidence>
<dbReference type="SMART" id="SM00108">
    <property type="entry name" value="B_lectin"/>
    <property type="match status" value="1"/>
</dbReference>
<dbReference type="InterPro" id="IPR036426">
    <property type="entry name" value="Bulb-type_lectin_dom_sf"/>
</dbReference>
<organism evidence="6 7">
    <name type="scientific">Quercus suber</name>
    <name type="common">Cork oak</name>
    <dbReference type="NCBI Taxonomy" id="58331"/>
    <lineage>
        <taxon>Eukaryota</taxon>
        <taxon>Viridiplantae</taxon>
        <taxon>Streptophyta</taxon>
        <taxon>Embryophyta</taxon>
        <taxon>Tracheophyta</taxon>
        <taxon>Spermatophyta</taxon>
        <taxon>Magnoliopsida</taxon>
        <taxon>eudicotyledons</taxon>
        <taxon>Gunneridae</taxon>
        <taxon>Pentapetalae</taxon>
        <taxon>rosids</taxon>
        <taxon>fabids</taxon>
        <taxon>Fagales</taxon>
        <taxon>Fagaceae</taxon>
        <taxon>Quercus</taxon>
    </lineage>
</organism>
<evidence type="ECO:0000256" key="3">
    <source>
        <dbReference type="ARBA" id="ARBA00023180"/>
    </source>
</evidence>
<evidence type="ECO:0000313" key="6">
    <source>
        <dbReference type="EMBL" id="KAK7856231.1"/>
    </source>
</evidence>
<gene>
    <name evidence="6" type="primary">CES101_17</name>
    <name evidence="6" type="ORF">CFP56_024533</name>
</gene>
<dbReference type="PANTHER" id="PTHR32444:SF226">
    <property type="entry name" value="BULB-TYPE LECTIN DOMAIN-CONTAINING PROTEIN"/>
    <property type="match status" value="1"/>
</dbReference>
<dbReference type="PROSITE" id="PS50927">
    <property type="entry name" value="BULB_LECTIN"/>
    <property type="match status" value="1"/>
</dbReference>
<evidence type="ECO:0000256" key="1">
    <source>
        <dbReference type="ARBA" id="ARBA00022729"/>
    </source>
</evidence>
<dbReference type="PANTHER" id="PTHR32444">
    <property type="entry name" value="BULB-TYPE LECTIN DOMAIN-CONTAINING PROTEIN"/>
    <property type="match status" value="1"/>
</dbReference>
<sequence>MASKARIVFLIFSYFLLFPGPSYSQPAENFVQGKELKDGDELASANENFRLGFFKLSGKAYLGIWYNRNNEKPSSYANRRTPIADKSSVLTIDDYGNLKISYSGDQSLVLCSVQGASNSSAILLDTGNFRLHQIMNSDRSTKWNMRQSFDNTTDTLLPGLKLGVNNRTGDVPDIGSFTLNMDPKNTTQLIILWRGNIHSSTGPLNNGHSSSISYGLLNKHLNFGFISNENVTHFSYSVNKDFSMVPRFSIDYGGALLGFRYSTVYSEVLCISSDPSLSVGLGCVKQKLSGCRSLYDAVKGNYGSISTDGFKSNNSDNLNFYHYQAECLNNYSFGHFSTAYNNCSGEIQSTGQVLEPIQKEAHKRYASMYPKVSLLVKQMYLTDALDAYMKTTAYDAWL</sequence>
<dbReference type="Pfam" id="PF01453">
    <property type="entry name" value="B_lectin"/>
    <property type="match status" value="1"/>
</dbReference>
<dbReference type="EMBL" id="PKMF04000038">
    <property type="protein sequence ID" value="KAK7856231.1"/>
    <property type="molecule type" value="Genomic_DNA"/>
</dbReference>
<feature type="domain" description="Bulb-type lectin" evidence="5">
    <location>
        <begin position="27"/>
        <end position="144"/>
    </location>
</feature>
<dbReference type="Gene3D" id="2.90.10.10">
    <property type="entry name" value="Bulb-type lectin domain"/>
    <property type="match status" value="1"/>
</dbReference>
<dbReference type="InterPro" id="IPR001480">
    <property type="entry name" value="Bulb-type_lectin_dom"/>
</dbReference>
<dbReference type="Proteomes" id="UP000237347">
    <property type="component" value="Unassembled WGS sequence"/>
</dbReference>
<dbReference type="SUPFAM" id="SSF51110">
    <property type="entry name" value="alpha-D-mannose-specific plant lectins"/>
    <property type="match status" value="1"/>
</dbReference>
<dbReference type="GO" id="GO:0016301">
    <property type="term" value="F:kinase activity"/>
    <property type="evidence" value="ECO:0007669"/>
    <property type="project" value="UniProtKB-KW"/>
</dbReference>
<reference evidence="6 7" key="1">
    <citation type="journal article" date="2018" name="Sci. Data">
        <title>The draft genome sequence of cork oak.</title>
        <authorList>
            <person name="Ramos A.M."/>
            <person name="Usie A."/>
            <person name="Barbosa P."/>
            <person name="Barros P.M."/>
            <person name="Capote T."/>
            <person name="Chaves I."/>
            <person name="Simoes F."/>
            <person name="Abreu I."/>
            <person name="Carrasquinho I."/>
            <person name="Faro C."/>
            <person name="Guimaraes J.B."/>
            <person name="Mendonca D."/>
            <person name="Nobrega F."/>
            <person name="Rodrigues L."/>
            <person name="Saibo N.J.M."/>
            <person name="Varela M.C."/>
            <person name="Egas C."/>
            <person name="Matos J."/>
            <person name="Miguel C.M."/>
            <person name="Oliveira M.M."/>
            <person name="Ricardo C.P."/>
            <person name="Goncalves S."/>
        </authorList>
    </citation>
    <scope>NUCLEOTIDE SEQUENCE [LARGE SCALE GENOMIC DNA]</scope>
    <source>
        <strain evidence="7">cv. HL8</strain>
    </source>
</reference>